<protein>
    <submittedName>
        <fullName evidence="2">Uncharacterized protein</fullName>
    </submittedName>
</protein>
<dbReference type="VEuPathDB" id="FungiDB:BO71DRAFT_436581"/>
<keyword evidence="3" id="KW-1185">Reference proteome</keyword>
<feature type="region of interest" description="Disordered" evidence="1">
    <location>
        <begin position="69"/>
        <end position="88"/>
    </location>
</feature>
<evidence type="ECO:0000256" key="1">
    <source>
        <dbReference type="SAM" id="MobiDB-lite"/>
    </source>
</evidence>
<dbReference type="EMBL" id="KZ826208">
    <property type="protein sequence ID" value="PYH87590.1"/>
    <property type="molecule type" value="Genomic_DNA"/>
</dbReference>
<name>A0A319CSB0_9EURO</name>
<evidence type="ECO:0000313" key="3">
    <source>
        <dbReference type="Proteomes" id="UP000247810"/>
    </source>
</evidence>
<reference evidence="2 3" key="1">
    <citation type="submission" date="2018-02" db="EMBL/GenBank/DDBJ databases">
        <title>The genomes of Aspergillus section Nigri reveals drivers in fungal speciation.</title>
        <authorList>
            <consortium name="DOE Joint Genome Institute"/>
            <person name="Vesth T.C."/>
            <person name="Nybo J."/>
            <person name="Theobald S."/>
            <person name="Brandl J."/>
            <person name="Frisvad J.C."/>
            <person name="Nielsen K.F."/>
            <person name="Lyhne E.K."/>
            <person name="Kogle M.E."/>
            <person name="Kuo A."/>
            <person name="Riley R."/>
            <person name="Clum A."/>
            <person name="Nolan M."/>
            <person name="Lipzen A."/>
            <person name="Salamov A."/>
            <person name="Henrissat B."/>
            <person name="Wiebenga A."/>
            <person name="De vries R.P."/>
            <person name="Grigoriev I.V."/>
            <person name="Mortensen U.H."/>
            <person name="Andersen M.R."/>
            <person name="Baker S.E."/>
        </authorList>
    </citation>
    <scope>NUCLEOTIDE SEQUENCE [LARGE SCALE GENOMIC DNA]</scope>
    <source>
        <strain evidence="2 3">CBS 707.79</strain>
    </source>
</reference>
<dbReference type="AlphaFoldDB" id="A0A319CSB0"/>
<organism evidence="2 3">
    <name type="scientific">Aspergillus ellipticus CBS 707.79</name>
    <dbReference type="NCBI Taxonomy" id="1448320"/>
    <lineage>
        <taxon>Eukaryota</taxon>
        <taxon>Fungi</taxon>
        <taxon>Dikarya</taxon>
        <taxon>Ascomycota</taxon>
        <taxon>Pezizomycotina</taxon>
        <taxon>Eurotiomycetes</taxon>
        <taxon>Eurotiomycetidae</taxon>
        <taxon>Eurotiales</taxon>
        <taxon>Aspergillaceae</taxon>
        <taxon>Aspergillus</taxon>
        <taxon>Aspergillus subgen. Circumdati</taxon>
    </lineage>
</organism>
<gene>
    <name evidence="2" type="ORF">BO71DRAFT_436581</name>
</gene>
<sequence>MSDGHPFSGINCNAHPASHLTEHTVRWDGRLVLPCGKCLPSSDPPTLSICLLHSNQRGIGHFQMHAQRRTRRIQSPGRHDEDAGSGPMITRQPILADEARRAAGVAAYPGSATGLAAKWTPGTGQPYLRHFPIGNNVCGRRVVVEAAQFWVYRDDQHASVL</sequence>
<accession>A0A319CSB0</accession>
<proteinExistence type="predicted"/>
<dbReference type="Proteomes" id="UP000247810">
    <property type="component" value="Unassembled WGS sequence"/>
</dbReference>
<evidence type="ECO:0000313" key="2">
    <source>
        <dbReference type="EMBL" id="PYH87590.1"/>
    </source>
</evidence>